<gene>
    <name evidence="2" type="ORF">GCM10022281_22310</name>
</gene>
<feature type="transmembrane region" description="Helical" evidence="1">
    <location>
        <begin position="54"/>
        <end position="79"/>
    </location>
</feature>
<keyword evidence="1" id="KW-0472">Membrane</keyword>
<keyword evidence="1" id="KW-0812">Transmembrane</keyword>
<evidence type="ECO:0000313" key="3">
    <source>
        <dbReference type="Proteomes" id="UP001424459"/>
    </source>
</evidence>
<keyword evidence="1" id="KW-1133">Transmembrane helix</keyword>
<reference evidence="3" key="1">
    <citation type="journal article" date="2019" name="Int. J. Syst. Evol. Microbiol.">
        <title>The Global Catalogue of Microorganisms (GCM) 10K type strain sequencing project: providing services to taxonomists for standard genome sequencing and annotation.</title>
        <authorList>
            <consortium name="The Broad Institute Genomics Platform"/>
            <consortium name="The Broad Institute Genome Sequencing Center for Infectious Disease"/>
            <person name="Wu L."/>
            <person name="Ma J."/>
        </authorList>
    </citation>
    <scope>NUCLEOTIDE SEQUENCE [LARGE SCALE GENOMIC DNA]</scope>
    <source>
        <strain evidence="3">JCM 17564</strain>
    </source>
</reference>
<name>A0ABP7UDD0_9SPHN</name>
<organism evidence="2 3">
    <name type="scientific">Sphingomonas rosea</name>
    <dbReference type="NCBI Taxonomy" id="335605"/>
    <lineage>
        <taxon>Bacteria</taxon>
        <taxon>Pseudomonadati</taxon>
        <taxon>Pseudomonadota</taxon>
        <taxon>Alphaproteobacteria</taxon>
        <taxon>Sphingomonadales</taxon>
        <taxon>Sphingomonadaceae</taxon>
        <taxon>Sphingomonas</taxon>
    </lineage>
</organism>
<dbReference type="Proteomes" id="UP001424459">
    <property type="component" value="Unassembled WGS sequence"/>
</dbReference>
<proteinExistence type="predicted"/>
<keyword evidence="3" id="KW-1185">Reference proteome</keyword>
<sequence>MIVPIITQLGLAQLVATGAVIMLGFGLLQSKSLRVRLALDAASKRRGTERASHATSGLLFGALALAIIAAGIAGSAIVLG</sequence>
<protein>
    <submittedName>
        <fullName evidence="2">Uncharacterized protein</fullName>
    </submittedName>
</protein>
<dbReference type="EMBL" id="BAABBR010000001">
    <property type="protein sequence ID" value="GAA4040884.1"/>
    <property type="molecule type" value="Genomic_DNA"/>
</dbReference>
<accession>A0ABP7UDD0</accession>
<feature type="transmembrane region" description="Helical" evidence="1">
    <location>
        <begin position="6"/>
        <end position="28"/>
    </location>
</feature>
<dbReference type="RefSeq" id="WP_344697162.1">
    <property type="nucleotide sequence ID" value="NZ_BAABBR010000001.1"/>
</dbReference>
<evidence type="ECO:0000256" key="1">
    <source>
        <dbReference type="SAM" id="Phobius"/>
    </source>
</evidence>
<evidence type="ECO:0000313" key="2">
    <source>
        <dbReference type="EMBL" id="GAA4040884.1"/>
    </source>
</evidence>
<comment type="caution">
    <text evidence="2">The sequence shown here is derived from an EMBL/GenBank/DDBJ whole genome shotgun (WGS) entry which is preliminary data.</text>
</comment>